<dbReference type="PROSITE" id="PS50949">
    <property type="entry name" value="HTH_GNTR"/>
    <property type="match status" value="1"/>
</dbReference>
<accession>A0AAP5N6G4</accession>
<protein>
    <submittedName>
        <fullName evidence="5">GntR family transcriptional regulator</fullName>
    </submittedName>
</protein>
<dbReference type="FunFam" id="1.10.10.10:FF:000079">
    <property type="entry name" value="GntR family transcriptional regulator"/>
    <property type="match status" value="1"/>
</dbReference>
<organism evidence="5 6">
    <name type="scientific">Paenibacillus larvae</name>
    <dbReference type="NCBI Taxonomy" id="1464"/>
    <lineage>
        <taxon>Bacteria</taxon>
        <taxon>Bacillati</taxon>
        <taxon>Bacillota</taxon>
        <taxon>Bacilli</taxon>
        <taxon>Bacillales</taxon>
        <taxon>Paenibacillaceae</taxon>
        <taxon>Paenibacillus</taxon>
    </lineage>
</organism>
<dbReference type="InterPro" id="IPR036390">
    <property type="entry name" value="WH_DNA-bd_sf"/>
</dbReference>
<name>A0AAP5N6G4_9BACL</name>
<gene>
    <name evidence="5" type="ORF">P7H09_22645</name>
</gene>
<comment type="caution">
    <text evidence="5">The sequence shown here is derived from an EMBL/GenBank/DDBJ whole genome shotgun (WGS) entry which is preliminary data.</text>
</comment>
<evidence type="ECO:0000256" key="1">
    <source>
        <dbReference type="ARBA" id="ARBA00023015"/>
    </source>
</evidence>
<dbReference type="SUPFAM" id="SSF64288">
    <property type="entry name" value="Chorismate lyase-like"/>
    <property type="match status" value="1"/>
</dbReference>
<proteinExistence type="predicted"/>
<dbReference type="EMBL" id="JARQGV010000004">
    <property type="protein sequence ID" value="MDT2253935.1"/>
    <property type="molecule type" value="Genomic_DNA"/>
</dbReference>
<dbReference type="GO" id="GO:0045892">
    <property type="term" value="P:negative regulation of DNA-templated transcription"/>
    <property type="evidence" value="ECO:0007669"/>
    <property type="project" value="TreeGrafter"/>
</dbReference>
<feature type="domain" description="HTH gntR-type" evidence="4">
    <location>
        <begin position="18"/>
        <end position="86"/>
    </location>
</feature>
<dbReference type="Pfam" id="PF07702">
    <property type="entry name" value="UTRA"/>
    <property type="match status" value="1"/>
</dbReference>
<dbReference type="GO" id="GO:0003700">
    <property type="term" value="F:DNA-binding transcription factor activity"/>
    <property type="evidence" value="ECO:0007669"/>
    <property type="project" value="InterPro"/>
</dbReference>
<evidence type="ECO:0000256" key="3">
    <source>
        <dbReference type="ARBA" id="ARBA00023163"/>
    </source>
</evidence>
<reference evidence="5" key="2">
    <citation type="submission" date="2023-03" db="EMBL/GenBank/DDBJ databases">
        <authorList>
            <person name="Obshta O."/>
            <person name="Zabrodski M.W."/>
            <person name="Soomro T."/>
            <person name="Wilson G."/>
            <person name="Masood F."/>
            <person name="Thebeau J."/>
            <person name="Bezerra Da Silva M.C."/>
            <person name="Raza F."/>
            <person name="Biganski S."/>
            <person name="Jose M."/>
            <person name="Camilli M."/>
            <person name="Kozii I.V."/>
            <person name="Kozii R.V."/>
            <person name="Simko E."/>
            <person name="Wood S.C."/>
        </authorList>
    </citation>
    <scope>NUCLEOTIDE SEQUENCE</scope>
    <source>
        <strain evidence="5">PL001</strain>
    </source>
</reference>
<dbReference type="SMART" id="SM00345">
    <property type="entry name" value="HTH_GNTR"/>
    <property type="match status" value="1"/>
</dbReference>
<evidence type="ECO:0000259" key="4">
    <source>
        <dbReference type="PROSITE" id="PS50949"/>
    </source>
</evidence>
<dbReference type="Gene3D" id="1.10.10.10">
    <property type="entry name" value="Winged helix-like DNA-binding domain superfamily/Winged helix DNA-binding domain"/>
    <property type="match status" value="1"/>
</dbReference>
<dbReference type="InterPro" id="IPR011663">
    <property type="entry name" value="UTRA"/>
</dbReference>
<evidence type="ECO:0000313" key="6">
    <source>
        <dbReference type="Proteomes" id="UP001259239"/>
    </source>
</evidence>
<dbReference type="Gene3D" id="3.40.1410.10">
    <property type="entry name" value="Chorismate lyase-like"/>
    <property type="match status" value="1"/>
</dbReference>
<dbReference type="Proteomes" id="UP001259239">
    <property type="component" value="Unassembled WGS sequence"/>
</dbReference>
<keyword evidence="3" id="KW-0804">Transcription</keyword>
<dbReference type="CDD" id="cd07377">
    <property type="entry name" value="WHTH_GntR"/>
    <property type="match status" value="1"/>
</dbReference>
<evidence type="ECO:0000256" key="2">
    <source>
        <dbReference type="ARBA" id="ARBA00023125"/>
    </source>
</evidence>
<keyword evidence="2" id="KW-0238">DNA-binding</keyword>
<dbReference type="InterPro" id="IPR000524">
    <property type="entry name" value="Tscrpt_reg_HTH_GntR"/>
</dbReference>
<dbReference type="SUPFAM" id="SSF46785">
    <property type="entry name" value="Winged helix' DNA-binding domain"/>
    <property type="match status" value="1"/>
</dbReference>
<dbReference type="PANTHER" id="PTHR44846:SF1">
    <property type="entry name" value="MANNOSYL-D-GLYCERATE TRANSPORT_METABOLISM SYSTEM REPRESSOR MNGR-RELATED"/>
    <property type="match status" value="1"/>
</dbReference>
<sequence>MNFLGKGETMIIDKKSRIPLYAQLYDHILDKIKSGEWREHEKLPSEREICETYGISRTTVRQTMIELENEGYIYKEHGRGSFVSPQTYTQSLIKFYSFSEEMKKLGKHPVTEVINFEISPCSSKIAKKLELEVETPVYKIKRLRSAEDEPIMVETTYLPVNIFPGLTRHELEKRSMYEIFRTDYQLSLTSAHERFKAVIIKEKEAPFLDGQPGNPAMKIERTAYSGNLPVEHSISIARGDRYYYATELSI</sequence>
<dbReference type="Pfam" id="PF00392">
    <property type="entry name" value="GntR"/>
    <property type="match status" value="1"/>
</dbReference>
<dbReference type="PANTHER" id="PTHR44846">
    <property type="entry name" value="MANNOSYL-D-GLYCERATE TRANSPORT/METABOLISM SYSTEM REPRESSOR MNGR-RELATED"/>
    <property type="match status" value="1"/>
</dbReference>
<dbReference type="SMART" id="SM00866">
    <property type="entry name" value="UTRA"/>
    <property type="match status" value="1"/>
</dbReference>
<evidence type="ECO:0000313" key="5">
    <source>
        <dbReference type="EMBL" id="MDT2253935.1"/>
    </source>
</evidence>
<dbReference type="AlphaFoldDB" id="A0AAP5N6G4"/>
<dbReference type="RefSeq" id="WP_023483102.1">
    <property type="nucleotide sequence ID" value="NZ_JARQGS010000002.1"/>
</dbReference>
<dbReference type="GO" id="GO:0003677">
    <property type="term" value="F:DNA binding"/>
    <property type="evidence" value="ECO:0007669"/>
    <property type="project" value="UniProtKB-KW"/>
</dbReference>
<dbReference type="InterPro" id="IPR036388">
    <property type="entry name" value="WH-like_DNA-bd_sf"/>
</dbReference>
<reference evidence="5" key="1">
    <citation type="journal article" date="2023" name="J. Vet. Diagn. Invest.">
        <title>Oxytetracycline-resistant Paenibacillus larvae identified in commercial beekeeping operations in Saskatchewan using pooled honey sampling.</title>
        <authorList>
            <person name="Obshta O."/>
            <person name="Zabrodski M.W."/>
            <person name="Soomro T."/>
            <person name="Wilson G."/>
            <person name="Masood F."/>
            <person name="Thebeau J."/>
            <person name="Silva M.C.B."/>
            <person name="Biganski S."/>
            <person name="Kozii I.V."/>
            <person name="Koziy R.V."/>
            <person name="Raza M.F."/>
            <person name="Jose M.S."/>
            <person name="Simko E."/>
            <person name="Wood S.C."/>
        </authorList>
    </citation>
    <scope>NUCLEOTIDE SEQUENCE</scope>
    <source>
        <strain evidence="5">PL001</strain>
    </source>
</reference>
<keyword evidence="1" id="KW-0805">Transcription regulation</keyword>
<dbReference type="PRINTS" id="PR00035">
    <property type="entry name" value="HTHGNTR"/>
</dbReference>
<dbReference type="InterPro" id="IPR028978">
    <property type="entry name" value="Chorismate_lyase_/UTRA_dom_sf"/>
</dbReference>
<dbReference type="InterPro" id="IPR050679">
    <property type="entry name" value="Bact_HTH_transcr_reg"/>
</dbReference>